<gene>
    <name evidence="3" type="ORF">F0145_02920</name>
</gene>
<evidence type="ECO:0000256" key="2">
    <source>
        <dbReference type="SAM" id="SignalP"/>
    </source>
</evidence>
<evidence type="ECO:0008006" key="5">
    <source>
        <dbReference type="Google" id="ProtNLM"/>
    </source>
</evidence>
<feature type="compositionally biased region" description="Low complexity" evidence="1">
    <location>
        <begin position="83"/>
        <end position="99"/>
    </location>
</feature>
<feature type="region of interest" description="Disordered" evidence="1">
    <location>
        <begin position="38"/>
        <end position="193"/>
    </location>
</feature>
<feature type="chain" id="PRO_5024392051" description="Translation initiation factor IF-2" evidence="2">
    <location>
        <begin position="20"/>
        <end position="193"/>
    </location>
</feature>
<feature type="signal peptide" evidence="2">
    <location>
        <begin position="1"/>
        <end position="19"/>
    </location>
</feature>
<evidence type="ECO:0000256" key="1">
    <source>
        <dbReference type="SAM" id="MobiDB-lite"/>
    </source>
</evidence>
<sequence length="193" mass="20424">MKILIAAVAFIFIAAAANARHLAFLNIALTPVTKTTHEGSEENLHAPDAQLNESATVNTAAGNRKGLLRSLKLKKDQQKPTETNTPQQDQNPAQNPANPETDVRTAQPPQEVKAIPKARRVEKPAKVESSAKRPSVGSAKRGNAGSARPNAATAKPDRPNNPGQVNRAPRASRPTGGGRPDHAGRPNKGKGKD</sequence>
<evidence type="ECO:0000313" key="4">
    <source>
        <dbReference type="Proteomes" id="UP000323426"/>
    </source>
</evidence>
<reference evidence="3 4" key="1">
    <citation type="submission" date="2019-09" db="EMBL/GenBank/DDBJ databases">
        <title>Genome sequence and assembly of Adhaeribacter sp.</title>
        <authorList>
            <person name="Chhetri G."/>
        </authorList>
    </citation>
    <scope>NUCLEOTIDE SEQUENCE [LARGE SCALE GENOMIC DNA]</scope>
    <source>
        <strain evidence="3 4">DK36</strain>
    </source>
</reference>
<dbReference type="Proteomes" id="UP000323426">
    <property type="component" value="Unassembled WGS sequence"/>
</dbReference>
<keyword evidence="2" id="KW-0732">Signal</keyword>
<feature type="compositionally biased region" description="Basic and acidic residues" evidence="1">
    <location>
        <begin position="119"/>
        <end position="131"/>
    </location>
</feature>
<feature type="compositionally biased region" description="Polar residues" evidence="1">
    <location>
        <begin position="51"/>
        <end position="61"/>
    </location>
</feature>
<organism evidence="3 4">
    <name type="scientific">Adhaeribacter rhizoryzae</name>
    <dbReference type="NCBI Taxonomy" id="2607907"/>
    <lineage>
        <taxon>Bacteria</taxon>
        <taxon>Pseudomonadati</taxon>
        <taxon>Bacteroidota</taxon>
        <taxon>Cytophagia</taxon>
        <taxon>Cytophagales</taxon>
        <taxon>Hymenobacteraceae</taxon>
        <taxon>Adhaeribacter</taxon>
    </lineage>
</organism>
<evidence type="ECO:0000313" key="3">
    <source>
        <dbReference type="EMBL" id="KAA5549552.1"/>
    </source>
</evidence>
<name>A0A5M6DTL6_9BACT</name>
<dbReference type="AlphaFoldDB" id="A0A5M6DTL6"/>
<dbReference type="RefSeq" id="WP_150086669.1">
    <property type="nucleotide sequence ID" value="NZ_VWSF01000001.1"/>
</dbReference>
<accession>A0A5M6DTL6</accession>
<proteinExistence type="predicted"/>
<comment type="caution">
    <text evidence="3">The sequence shown here is derived from an EMBL/GenBank/DDBJ whole genome shotgun (WGS) entry which is preliminary data.</text>
</comment>
<protein>
    <recommendedName>
        <fullName evidence="5">Translation initiation factor IF-2</fullName>
    </recommendedName>
</protein>
<feature type="compositionally biased region" description="Basic and acidic residues" evidence="1">
    <location>
        <begin position="179"/>
        <end position="193"/>
    </location>
</feature>
<dbReference type="EMBL" id="VWSF01000001">
    <property type="protein sequence ID" value="KAA5549552.1"/>
    <property type="molecule type" value="Genomic_DNA"/>
</dbReference>
<keyword evidence="4" id="KW-1185">Reference proteome</keyword>